<evidence type="ECO:0000313" key="2">
    <source>
        <dbReference type="Proteomes" id="UP000239001"/>
    </source>
</evidence>
<proteinExistence type="predicted"/>
<protein>
    <submittedName>
        <fullName evidence="1">2Fe-2S ferredoxin</fullName>
    </submittedName>
</protein>
<dbReference type="RefSeq" id="WP_106455394.1">
    <property type="nucleotide sequence ID" value="NZ_PXOH01000002.1"/>
</dbReference>
<name>A0A2T1M2P6_9CHRO</name>
<reference evidence="1 2" key="2">
    <citation type="submission" date="2018-03" db="EMBL/GenBank/DDBJ databases">
        <authorList>
            <person name="Keele B.F."/>
        </authorList>
    </citation>
    <scope>NUCLEOTIDE SEQUENCE [LARGE SCALE GENOMIC DNA]</scope>
    <source>
        <strain evidence="1 2">CCALA 016</strain>
    </source>
</reference>
<dbReference type="InterPro" id="IPR036249">
    <property type="entry name" value="Thioredoxin-like_sf"/>
</dbReference>
<dbReference type="Pfam" id="PF01257">
    <property type="entry name" value="2Fe-2S_thioredx"/>
    <property type="match status" value="1"/>
</dbReference>
<dbReference type="EMBL" id="PXOH01000002">
    <property type="protein sequence ID" value="PSF39028.1"/>
    <property type="molecule type" value="Genomic_DNA"/>
</dbReference>
<gene>
    <name evidence="1" type="ORF">C7H19_02955</name>
</gene>
<sequence length="99" mass="11341">MDLETNQRCVYVCQHSSCLRQGSAIILQEFKKADLPNNTTILPCECQGQCSSSPTVIVTPDTTWYYRVTPEDVTKIVEQHLKEGKPVKEKLHPRFHPRV</sequence>
<dbReference type="OrthoDB" id="9761899at2"/>
<keyword evidence="2" id="KW-1185">Reference proteome</keyword>
<dbReference type="Gene3D" id="3.40.30.10">
    <property type="entry name" value="Glutaredoxin"/>
    <property type="match status" value="1"/>
</dbReference>
<dbReference type="Proteomes" id="UP000239001">
    <property type="component" value="Unassembled WGS sequence"/>
</dbReference>
<reference evidence="1 2" key="1">
    <citation type="submission" date="2018-03" db="EMBL/GenBank/DDBJ databases">
        <title>The ancient ancestry and fast evolution of plastids.</title>
        <authorList>
            <person name="Moore K.R."/>
            <person name="Magnabosco C."/>
            <person name="Momper L."/>
            <person name="Gold D.A."/>
            <person name="Bosak T."/>
            <person name="Fournier G.P."/>
        </authorList>
    </citation>
    <scope>NUCLEOTIDE SEQUENCE [LARGE SCALE GENOMIC DNA]</scope>
    <source>
        <strain evidence="1 2">CCALA 016</strain>
    </source>
</reference>
<organism evidence="1 2">
    <name type="scientific">Aphanothece hegewaldii CCALA 016</name>
    <dbReference type="NCBI Taxonomy" id="2107694"/>
    <lineage>
        <taxon>Bacteria</taxon>
        <taxon>Bacillati</taxon>
        <taxon>Cyanobacteriota</taxon>
        <taxon>Cyanophyceae</taxon>
        <taxon>Oscillatoriophycideae</taxon>
        <taxon>Chroococcales</taxon>
        <taxon>Aphanothecaceae</taxon>
        <taxon>Aphanothece</taxon>
    </lineage>
</organism>
<comment type="caution">
    <text evidence="1">The sequence shown here is derived from an EMBL/GenBank/DDBJ whole genome shotgun (WGS) entry which is preliminary data.</text>
</comment>
<accession>A0A2T1M2P6</accession>
<dbReference type="AlphaFoldDB" id="A0A2T1M2P6"/>
<evidence type="ECO:0000313" key="1">
    <source>
        <dbReference type="EMBL" id="PSF39028.1"/>
    </source>
</evidence>
<dbReference type="SUPFAM" id="SSF52833">
    <property type="entry name" value="Thioredoxin-like"/>
    <property type="match status" value="1"/>
</dbReference>
<dbReference type="CDD" id="cd02980">
    <property type="entry name" value="TRX_Fd_family"/>
    <property type="match status" value="1"/>
</dbReference>